<dbReference type="InterPro" id="IPR017983">
    <property type="entry name" value="GPCR_2_secretin-like_CS"/>
</dbReference>
<feature type="compositionally biased region" description="Polar residues" evidence="5">
    <location>
        <begin position="211"/>
        <end position="227"/>
    </location>
</feature>
<feature type="transmembrane region" description="Helical" evidence="6">
    <location>
        <begin position="163"/>
        <end position="186"/>
    </location>
</feature>
<feature type="region of interest" description="Disordered" evidence="5">
    <location>
        <begin position="211"/>
        <end position="243"/>
    </location>
</feature>
<dbReference type="PROSITE" id="PS50261">
    <property type="entry name" value="G_PROTEIN_RECEP_F2_4"/>
    <property type="match status" value="1"/>
</dbReference>
<name>A0A667YXG6_9TELE</name>
<evidence type="ECO:0000313" key="8">
    <source>
        <dbReference type="Ensembl" id="ENSMMDP00005032577.1"/>
    </source>
</evidence>
<dbReference type="Pfam" id="PF00002">
    <property type="entry name" value="7tm_2"/>
    <property type="match status" value="1"/>
</dbReference>
<feature type="transmembrane region" description="Helical" evidence="6">
    <location>
        <begin position="48"/>
        <end position="69"/>
    </location>
</feature>
<accession>A0A667YXG6</accession>
<evidence type="ECO:0000256" key="1">
    <source>
        <dbReference type="ARBA" id="ARBA00004141"/>
    </source>
</evidence>
<dbReference type="PROSITE" id="PS00650">
    <property type="entry name" value="G_PROTEIN_RECEP_F2_2"/>
    <property type="match status" value="1"/>
</dbReference>
<dbReference type="Proteomes" id="UP000472263">
    <property type="component" value="Chromosome 14"/>
</dbReference>
<dbReference type="PRINTS" id="PR00249">
    <property type="entry name" value="GPCRSECRETIN"/>
</dbReference>
<dbReference type="AlphaFoldDB" id="A0A667YXG6"/>
<dbReference type="GO" id="GO:0005886">
    <property type="term" value="C:plasma membrane"/>
    <property type="evidence" value="ECO:0007669"/>
    <property type="project" value="TreeGrafter"/>
</dbReference>
<dbReference type="PANTHER" id="PTHR12011">
    <property type="entry name" value="ADHESION G-PROTEIN COUPLED RECEPTOR"/>
    <property type="match status" value="1"/>
</dbReference>
<evidence type="ECO:0000256" key="3">
    <source>
        <dbReference type="ARBA" id="ARBA00022989"/>
    </source>
</evidence>
<reference evidence="8" key="2">
    <citation type="submission" date="2025-08" db="UniProtKB">
        <authorList>
            <consortium name="Ensembl"/>
        </authorList>
    </citation>
    <scope>IDENTIFICATION</scope>
</reference>
<comment type="subcellular location">
    <subcellularLocation>
        <location evidence="1">Membrane</location>
        <topology evidence="1">Multi-pass membrane protein</topology>
    </subcellularLocation>
</comment>
<feature type="transmembrane region" description="Helical" evidence="6">
    <location>
        <begin position="89"/>
        <end position="117"/>
    </location>
</feature>
<reference evidence="8" key="1">
    <citation type="submission" date="2019-06" db="EMBL/GenBank/DDBJ databases">
        <authorList>
            <consortium name="Wellcome Sanger Institute Data Sharing"/>
        </authorList>
    </citation>
    <scope>NUCLEOTIDE SEQUENCE [LARGE SCALE GENOMIC DNA]</scope>
</reference>
<keyword evidence="9" id="KW-1185">Reference proteome</keyword>
<keyword evidence="4 6" id="KW-0472">Membrane</keyword>
<evidence type="ECO:0000256" key="5">
    <source>
        <dbReference type="SAM" id="MobiDB-lite"/>
    </source>
</evidence>
<dbReference type="GO" id="GO:0004930">
    <property type="term" value="F:G protein-coupled receptor activity"/>
    <property type="evidence" value="ECO:0007669"/>
    <property type="project" value="InterPro"/>
</dbReference>
<dbReference type="Ensembl" id="ENSMMDT00005033307.1">
    <property type="protein sequence ID" value="ENSMMDP00005032577.1"/>
    <property type="gene ID" value="ENSMMDG00005015341.1"/>
</dbReference>
<evidence type="ECO:0000256" key="4">
    <source>
        <dbReference type="ARBA" id="ARBA00023136"/>
    </source>
</evidence>
<protein>
    <recommendedName>
        <fullName evidence="7">G-protein coupled receptors family 2 profile 2 domain-containing protein</fullName>
    </recommendedName>
</protein>
<dbReference type="GeneTree" id="ENSGT00940000164851"/>
<feature type="transmembrane region" description="Helical" evidence="6">
    <location>
        <begin position="12"/>
        <end position="36"/>
    </location>
</feature>
<keyword evidence="3 6" id="KW-1133">Transmembrane helix</keyword>
<dbReference type="InParanoid" id="A0A667YXG6"/>
<evidence type="ECO:0000259" key="7">
    <source>
        <dbReference type="PROSITE" id="PS50261"/>
    </source>
</evidence>
<dbReference type="InterPro" id="IPR017981">
    <property type="entry name" value="GPCR_2-like_7TM"/>
</dbReference>
<dbReference type="SUPFAM" id="SSF81321">
    <property type="entry name" value="Family A G protein-coupled receptor-like"/>
    <property type="match status" value="1"/>
</dbReference>
<keyword evidence="2 6" id="KW-0812">Transmembrane</keyword>
<feature type="domain" description="G-protein coupled receptors family 2 profile 2" evidence="7">
    <location>
        <begin position="1"/>
        <end position="187"/>
    </location>
</feature>
<feature type="transmembrane region" description="Helical" evidence="6">
    <location>
        <begin position="138"/>
        <end position="157"/>
    </location>
</feature>
<evidence type="ECO:0000256" key="6">
    <source>
        <dbReference type="SAM" id="Phobius"/>
    </source>
</evidence>
<dbReference type="InterPro" id="IPR000832">
    <property type="entry name" value="GPCR_2_secretin-like"/>
</dbReference>
<dbReference type="GO" id="GO:0007189">
    <property type="term" value="P:adenylate cyclase-activating G protein-coupled receptor signaling pathway"/>
    <property type="evidence" value="ECO:0007669"/>
    <property type="project" value="TreeGrafter"/>
</dbReference>
<organism evidence="8 9">
    <name type="scientific">Myripristis murdjan</name>
    <name type="common">pinecone soldierfish</name>
    <dbReference type="NCBI Taxonomy" id="586833"/>
    <lineage>
        <taxon>Eukaryota</taxon>
        <taxon>Metazoa</taxon>
        <taxon>Chordata</taxon>
        <taxon>Craniata</taxon>
        <taxon>Vertebrata</taxon>
        <taxon>Euteleostomi</taxon>
        <taxon>Actinopterygii</taxon>
        <taxon>Neopterygii</taxon>
        <taxon>Teleostei</taxon>
        <taxon>Neoteleostei</taxon>
        <taxon>Acanthomorphata</taxon>
        <taxon>Holocentriformes</taxon>
        <taxon>Holocentridae</taxon>
        <taxon>Myripristis</taxon>
    </lineage>
</organism>
<evidence type="ECO:0000313" key="9">
    <source>
        <dbReference type="Proteomes" id="UP000472263"/>
    </source>
</evidence>
<reference evidence="8" key="3">
    <citation type="submission" date="2025-09" db="UniProtKB">
        <authorList>
            <consortium name="Ensembl"/>
        </authorList>
    </citation>
    <scope>IDENTIFICATION</scope>
</reference>
<dbReference type="Gene3D" id="1.20.1070.10">
    <property type="entry name" value="Rhodopsin 7-helix transmembrane proteins"/>
    <property type="match status" value="1"/>
</dbReference>
<dbReference type="PANTHER" id="PTHR12011:SF264">
    <property type="entry name" value="ADHESION G-PROTEIN COUPLED RECEPTOR G2"/>
    <property type="match status" value="1"/>
</dbReference>
<sequence>MTSVGLCISTAWFLHYFLLAAFTWMGLEAIHMYLALVKVFNSYISHYMLKFSLAGWGIPLIVVIIVIAIDKDNYGLVTYGNCWLKNDIAFYVAVVAYFCAIFLFNFIMFVVVMVQLCRIKRQNPHNMQHRSTLQDVRSVLGITILLGLTWGFAFFAWGPVNLAFMYLFAIFNSLQGFFIFVFHCAVKDNVRRQWRTYLCCGKLRLAENSGQSCSLSNLQPPNQTGSSYEYGDPVPSKQKRRGY</sequence>
<dbReference type="GO" id="GO:0007166">
    <property type="term" value="P:cell surface receptor signaling pathway"/>
    <property type="evidence" value="ECO:0007669"/>
    <property type="project" value="InterPro"/>
</dbReference>
<evidence type="ECO:0000256" key="2">
    <source>
        <dbReference type="ARBA" id="ARBA00022692"/>
    </source>
</evidence>
<proteinExistence type="predicted"/>